<protein>
    <submittedName>
        <fullName evidence="1">Uncharacterized protein</fullName>
    </submittedName>
</protein>
<reference evidence="1" key="1">
    <citation type="submission" date="2019-02" db="EMBL/GenBank/DDBJ databases">
        <authorList>
            <person name="Gruber-Vodicka R. H."/>
            <person name="Seah K. B. B."/>
        </authorList>
    </citation>
    <scope>NUCLEOTIDE SEQUENCE</scope>
    <source>
        <strain evidence="1">BECK_BZ164</strain>
    </source>
</reference>
<dbReference type="EMBL" id="CAADFL010000748">
    <property type="protein sequence ID" value="VFK20990.1"/>
    <property type="molecule type" value="Genomic_DNA"/>
</dbReference>
<gene>
    <name evidence="1" type="ORF">BECKFM1743B_GA0114221_107481</name>
</gene>
<organism evidence="1">
    <name type="scientific">Candidatus Kentrum sp. FM</name>
    <dbReference type="NCBI Taxonomy" id="2126340"/>
    <lineage>
        <taxon>Bacteria</taxon>
        <taxon>Pseudomonadati</taxon>
        <taxon>Pseudomonadota</taxon>
        <taxon>Gammaproteobacteria</taxon>
        <taxon>Candidatus Kentrum</taxon>
    </lineage>
</organism>
<sequence length="81" mass="9349">MSSKCSFIPYKLRFFIHFRLVMKHNPTFAFTSELRSILFIEAQRYARFDPVNAALEIGAPSMIAGKEHTGLRDPGLRDQFI</sequence>
<proteinExistence type="predicted"/>
<dbReference type="AlphaFoldDB" id="A0A450WVF8"/>
<evidence type="ECO:0000313" key="1">
    <source>
        <dbReference type="EMBL" id="VFK20990.1"/>
    </source>
</evidence>
<name>A0A450WVF8_9GAMM</name>
<accession>A0A450WVF8</accession>